<dbReference type="PROSITE" id="PS00375">
    <property type="entry name" value="UDPGT"/>
    <property type="match status" value="1"/>
</dbReference>
<dbReference type="PANTHER" id="PTHR11926:SF1361">
    <property type="entry name" value="CROCETIN GLUCOSYLTRANSFERASE"/>
    <property type="match status" value="1"/>
</dbReference>
<dbReference type="EC" id="2.4.1.-" evidence="4"/>
<dbReference type="STRING" id="35608.A0A2U1KBK6"/>
<evidence type="ECO:0000256" key="1">
    <source>
        <dbReference type="ARBA" id="ARBA00009995"/>
    </source>
</evidence>
<keyword evidence="2 3" id="KW-0808">Transferase</keyword>
<dbReference type="GO" id="GO:0080043">
    <property type="term" value="F:quercetin 3-O-glucosyltransferase activity"/>
    <property type="evidence" value="ECO:0007669"/>
    <property type="project" value="TreeGrafter"/>
</dbReference>
<dbReference type="AlphaFoldDB" id="A0A2U1KBK6"/>
<proteinExistence type="inferred from homology"/>
<organism evidence="5 6">
    <name type="scientific">Artemisia annua</name>
    <name type="common">Sweet wormwood</name>
    <dbReference type="NCBI Taxonomy" id="35608"/>
    <lineage>
        <taxon>Eukaryota</taxon>
        <taxon>Viridiplantae</taxon>
        <taxon>Streptophyta</taxon>
        <taxon>Embryophyta</taxon>
        <taxon>Tracheophyta</taxon>
        <taxon>Spermatophyta</taxon>
        <taxon>Magnoliopsida</taxon>
        <taxon>eudicotyledons</taxon>
        <taxon>Gunneridae</taxon>
        <taxon>Pentapetalae</taxon>
        <taxon>asterids</taxon>
        <taxon>campanulids</taxon>
        <taxon>Asterales</taxon>
        <taxon>Asteraceae</taxon>
        <taxon>Asteroideae</taxon>
        <taxon>Anthemideae</taxon>
        <taxon>Artemisiinae</taxon>
        <taxon>Artemisia</taxon>
    </lineage>
</organism>
<dbReference type="CDD" id="cd03784">
    <property type="entry name" value="GT1_Gtf-like"/>
    <property type="match status" value="1"/>
</dbReference>
<accession>A0A2U1KBK6</accession>
<reference evidence="5 6" key="1">
    <citation type="journal article" date="2018" name="Mol. Plant">
        <title>The genome of Artemisia annua provides insight into the evolution of Asteraceae family and artemisinin biosynthesis.</title>
        <authorList>
            <person name="Shen Q."/>
            <person name="Zhang L."/>
            <person name="Liao Z."/>
            <person name="Wang S."/>
            <person name="Yan T."/>
            <person name="Shi P."/>
            <person name="Liu M."/>
            <person name="Fu X."/>
            <person name="Pan Q."/>
            <person name="Wang Y."/>
            <person name="Lv Z."/>
            <person name="Lu X."/>
            <person name="Zhang F."/>
            <person name="Jiang W."/>
            <person name="Ma Y."/>
            <person name="Chen M."/>
            <person name="Hao X."/>
            <person name="Li L."/>
            <person name="Tang Y."/>
            <person name="Lv G."/>
            <person name="Zhou Y."/>
            <person name="Sun X."/>
            <person name="Brodelius P.E."/>
            <person name="Rose J.K.C."/>
            <person name="Tang K."/>
        </authorList>
    </citation>
    <scope>NUCLEOTIDE SEQUENCE [LARGE SCALE GENOMIC DNA]</scope>
    <source>
        <strain evidence="6">cv. Huhao1</strain>
        <tissue evidence="5">Leaf</tissue>
    </source>
</reference>
<dbReference type="OrthoDB" id="5835829at2759"/>
<keyword evidence="6" id="KW-1185">Reference proteome</keyword>
<comment type="similarity">
    <text evidence="1 3">Belongs to the UDP-glycosyltransferase family.</text>
</comment>
<evidence type="ECO:0000313" key="6">
    <source>
        <dbReference type="Proteomes" id="UP000245207"/>
    </source>
</evidence>
<dbReference type="EMBL" id="PKPP01023650">
    <property type="protein sequence ID" value="PWA34147.1"/>
    <property type="molecule type" value="Genomic_DNA"/>
</dbReference>
<dbReference type="Proteomes" id="UP000245207">
    <property type="component" value="Unassembled WGS sequence"/>
</dbReference>
<dbReference type="InterPro" id="IPR035595">
    <property type="entry name" value="UDP_glycos_trans_CS"/>
</dbReference>
<dbReference type="PANTHER" id="PTHR11926">
    <property type="entry name" value="GLUCOSYL/GLUCURONOSYL TRANSFERASES"/>
    <property type="match status" value="1"/>
</dbReference>
<dbReference type="Gene3D" id="3.40.50.2000">
    <property type="entry name" value="Glycogen Phosphorylase B"/>
    <property type="match status" value="2"/>
</dbReference>
<evidence type="ECO:0000256" key="4">
    <source>
        <dbReference type="RuleBase" id="RU362057"/>
    </source>
</evidence>
<name>A0A2U1KBK6_ARTAN</name>
<dbReference type="Pfam" id="PF00201">
    <property type="entry name" value="UDPGT"/>
    <property type="match status" value="1"/>
</dbReference>
<gene>
    <name evidence="5" type="ORF">CTI12_AA622000</name>
</gene>
<protein>
    <recommendedName>
        <fullName evidence="4">Glycosyltransferase</fullName>
        <ecNumber evidence="4">2.4.1.-</ecNumber>
    </recommendedName>
</protein>
<evidence type="ECO:0000256" key="2">
    <source>
        <dbReference type="ARBA" id="ARBA00022679"/>
    </source>
</evidence>
<evidence type="ECO:0000256" key="3">
    <source>
        <dbReference type="RuleBase" id="RU003718"/>
    </source>
</evidence>
<evidence type="ECO:0000313" key="5">
    <source>
        <dbReference type="EMBL" id="PWA34147.1"/>
    </source>
</evidence>
<keyword evidence="3" id="KW-0328">Glycosyltransferase</keyword>
<dbReference type="InterPro" id="IPR002213">
    <property type="entry name" value="UDP_glucos_trans"/>
</dbReference>
<dbReference type="GO" id="GO:0080044">
    <property type="term" value="F:quercetin 7-O-glucosyltransferase activity"/>
    <property type="evidence" value="ECO:0007669"/>
    <property type="project" value="TreeGrafter"/>
</dbReference>
<dbReference type="SUPFAM" id="SSF53756">
    <property type="entry name" value="UDP-Glycosyltransferase/glycogen phosphorylase"/>
    <property type="match status" value="1"/>
</dbReference>
<sequence>MTVNQKILIVADPLQGIITPSYRLATRLIKMGVDVTFATSFTGVKHIMDKQTTHTSLTFAPFSDGHDTNGSNSKQPTPSLQQLKFDFATNGSCAVADIISSAAAKGQPFDNVVYSILVPWAATVAMAHGVKTTLFWCQSAVMCDIYYYLFNGYKDLISDTKDNSTIPISLPGLPPLINADLPSVFWPSSPKEHGFFLEIVKDHIDVLRIAPRVLVNTFEKLETEYIKLIEKLDFIPIGPLIPSEEKESGTPDNCIEWLNTKQESSAVYVSFGTQANLSMDQIDEIASGLIEIRRPFLWVIRDSDQAARLSKIDELQKQGMIVDWCSQAMVLRHQAIGCFVMHGGWNSTTESLVAGVPTVVFPQWSDQGTNGKMIQDVWKTGVRVTRREGDGIVEGKEIKRCVEMVIEDDEMTRNAEKWRDLAREALSDGGSSNVNLQAFLDDA</sequence>
<dbReference type="FunFam" id="3.40.50.2000:FF:000019">
    <property type="entry name" value="Glycosyltransferase"/>
    <property type="match status" value="1"/>
</dbReference>
<comment type="caution">
    <text evidence="5">The sequence shown here is derived from an EMBL/GenBank/DDBJ whole genome shotgun (WGS) entry which is preliminary data.</text>
</comment>